<dbReference type="Gene3D" id="3.80.10.10">
    <property type="entry name" value="Ribonuclease Inhibitor"/>
    <property type="match status" value="1"/>
</dbReference>
<dbReference type="AlphaFoldDB" id="A0A4Y7Q758"/>
<gene>
    <name evidence="1" type="ORF">BD410DRAFT_787464</name>
</gene>
<dbReference type="EMBL" id="ML170171">
    <property type="protein sequence ID" value="TDL23161.1"/>
    <property type="molecule type" value="Genomic_DNA"/>
</dbReference>
<proteinExistence type="predicted"/>
<dbReference type="OrthoDB" id="3365698at2759"/>
<reference evidence="1 2" key="1">
    <citation type="submission" date="2018-06" db="EMBL/GenBank/DDBJ databases">
        <title>A transcriptomic atlas of mushroom development highlights an independent origin of complex multicellularity.</title>
        <authorList>
            <consortium name="DOE Joint Genome Institute"/>
            <person name="Krizsan K."/>
            <person name="Almasi E."/>
            <person name="Merenyi Z."/>
            <person name="Sahu N."/>
            <person name="Viragh M."/>
            <person name="Koszo T."/>
            <person name="Mondo S."/>
            <person name="Kiss B."/>
            <person name="Balint B."/>
            <person name="Kues U."/>
            <person name="Barry K."/>
            <person name="Hegedus J.C."/>
            <person name="Henrissat B."/>
            <person name="Johnson J."/>
            <person name="Lipzen A."/>
            <person name="Ohm R."/>
            <person name="Nagy I."/>
            <person name="Pangilinan J."/>
            <person name="Yan J."/>
            <person name="Xiong Y."/>
            <person name="Grigoriev I.V."/>
            <person name="Hibbett D.S."/>
            <person name="Nagy L.G."/>
        </authorList>
    </citation>
    <scope>NUCLEOTIDE SEQUENCE [LARGE SCALE GENOMIC DNA]</scope>
    <source>
        <strain evidence="1 2">SZMC22713</strain>
    </source>
</reference>
<dbReference type="PANTHER" id="PTHR38926">
    <property type="entry name" value="F-BOX DOMAIN CONTAINING PROTEIN, EXPRESSED"/>
    <property type="match status" value="1"/>
</dbReference>
<dbReference type="Proteomes" id="UP000294933">
    <property type="component" value="Unassembled WGS sequence"/>
</dbReference>
<name>A0A4Y7Q758_9AGAM</name>
<sequence length="459" mass="51158">MDSQSVDNVESPSTSAMAHDAMISSPAQSLIPDLLAEIFSYTLPSDPSNFHLLPRLSTSGTPFVLGGICRAWRNVALNEPNLWSCFEIPREFTNAGVLREWTRRSQTHPLSFTWMLDIHTFRQNLSPVSAILVANVYRWRHVRVRVPSQICEQFTAALLKDAQLAAPELETLHLETHGERLGMYTDTLEFDLSPGFPRLSRLALEGNYKLSLGGGVFGQLRNVTLICKNGYHLQTMSLDNCFGLLATCPNLEILVCGIVDEEFTPPEVGLVHSALQSMNLEFPPHESSVEAPDFGAFLDSLTLPSLHDLSLLMRGEIEIPPWAQVKTFIERSCAPLKSLRLQGPMEYDGEPETAESQLVECLRLTPELQNLLLDTIEPRDVLLHALTLSSPDTVCPSLRKLTVYGGHLSRDAVKAMVVSRLEKENNTLQTVILRTCHLGKFHDAQISGYMANGFEFEAY</sequence>
<protein>
    <recommendedName>
        <fullName evidence="3">F-box domain-containing protein</fullName>
    </recommendedName>
</protein>
<evidence type="ECO:0008006" key="3">
    <source>
        <dbReference type="Google" id="ProtNLM"/>
    </source>
</evidence>
<keyword evidence="2" id="KW-1185">Reference proteome</keyword>
<dbReference type="PANTHER" id="PTHR38926:SF5">
    <property type="entry name" value="F-BOX AND LEUCINE-RICH REPEAT PROTEIN 6"/>
    <property type="match status" value="1"/>
</dbReference>
<dbReference type="InterPro" id="IPR032675">
    <property type="entry name" value="LRR_dom_sf"/>
</dbReference>
<dbReference type="VEuPathDB" id="FungiDB:BD410DRAFT_787464"/>
<accession>A0A4Y7Q758</accession>
<organism evidence="1 2">
    <name type="scientific">Rickenella mellea</name>
    <dbReference type="NCBI Taxonomy" id="50990"/>
    <lineage>
        <taxon>Eukaryota</taxon>
        <taxon>Fungi</taxon>
        <taxon>Dikarya</taxon>
        <taxon>Basidiomycota</taxon>
        <taxon>Agaricomycotina</taxon>
        <taxon>Agaricomycetes</taxon>
        <taxon>Hymenochaetales</taxon>
        <taxon>Rickenellaceae</taxon>
        <taxon>Rickenella</taxon>
    </lineage>
</organism>
<evidence type="ECO:0000313" key="1">
    <source>
        <dbReference type="EMBL" id="TDL23161.1"/>
    </source>
</evidence>
<evidence type="ECO:0000313" key="2">
    <source>
        <dbReference type="Proteomes" id="UP000294933"/>
    </source>
</evidence>
<dbReference type="SUPFAM" id="SSF52047">
    <property type="entry name" value="RNI-like"/>
    <property type="match status" value="1"/>
</dbReference>